<dbReference type="Gene3D" id="3.40.50.1110">
    <property type="entry name" value="SGNH hydrolase"/>
    <property type="match status" value="1"/>
</dbReference>
<feature type="signal peptide" evidence="2">
    <location>
        <begin position="1"/>
        <end position="19"/>
    </location>
</feature>
<dbReference type="SUPFAM" id="SSF49373">
    <property type="entry name" value="Invasin/intimin cell-adhesion fragments"/>
    <property type="match status" value="1"/>
</dbReference>
<organism evidence="4 5">
    <name type="scientific">Candidatus Faecousia excrementigallinarum</name>
    <dbReference type="NCBI Taxonomy" id="2840806"/>
    <lineage>
        <taxon>Bacteria</taxon>
        <taxon>Bacillati</taxon>
        <taxon>Bacillota</taxon>
        <taxon>Clostridia</taxon>
        <taxon>Eubacteriales</taxon>
        <taxon>Oscillospiraceae</taxon>
        <taxon>Faecousia</taxon>
    </lineage>
</organism>
<dbReference type="Pfam" id="PF13472">
    <property type="entry name" value="Lipase_GDSL_2"/>
    <property type="match status" value="1"/>
</dbReference>
<reference evidence="4" key="2">
    <citation type="journal article" date="2021" name="PeerJ">
        <title>Extensive microbial diversity within the chicken gut microbiome revealed by metagenomics and culture.</title>
        <authorList>
            <person name="Gilroy R."/>
            <person name="Ravi A."/>
            <person name="Getino M."/>
            <person name="Pursley I."/>
            <person name="Horton D.L."/>
            <person name="Alikhan N.F."/>
            <person name="Baker D."/>
            <person name="Gharbi K."/>
            <person name="Hall N."/>
            <person name="Watson M."/>
            <person name="Adriaenssens E.M."/>
            <person name="Foster-Nyarko E."/>
            <person name="Jarju S."/>
            <person name="Secka A."/>
            <person name="Antonio M."/>
            <person name="Oren A."/>
            <person name="Chaudhuri R.R."/>
            <person name="La Ragione R."/>
            <person name="Hildebrand F."/>
            <person name="Pallen M.J."/>
        </authorList>
    </citation>
    <scope>NUCLEOTIDE SEQUENCE</scope>
    <source>
        <strain evidence="4">13361</strain>
    </source>
</reference>
<dbReference type="SUPFAM" id="SSF52266">
    <property type="entry name" value="SGNH hydrolase"/>
    <property type="match status" value="1"/>
</dbReference>
<feature type="region of interest" description="Disordered" evidence="1">
    <location>
        <begin position="131"/>
        <end position="154"/>
    </location>
</feature>
<reference evidence="4" key="1">
    <citation type="submission" date="2020-10" db="EMBL/GenBank/DDBJ databases">
        <authorList>
            <person name="Gilroy R."/>
        </authorList>
    </citation>
    <scope>NUCLEOTIDE SEQUENCE</scope>
    <source>
        <strain evidence="4">13361</strain>
    </source>
</reference>
<comment type="caution">
    <text evidence="4">The sequence shown here is derived from an EMBL/GenBank/DDBJ whole genome shotgun (WGS) entry which is preliminary data.</text>
</comment>
<feature type="chain" id="PRO_5039169077" description="SGNH hydrolase-type esterase domain-containing protein" evidence="2">
    <location>
        <begin position="20"/>
        <end position="355"/>
    </location>
</feature>
<feature type="domain" description="SGNH hydrolase-type esterase" evidence="3">
    <location>
        <begin position="225"/>
        <end position="341"/>
    </location>
</feature>
<dbReference type="InterPro" id="IPR013830">
    <property type="entry name" value="SGNH_hydro"/>
</dbReference>
<protein>
    <recommendedName>
        <fullName evidence="3">SGNH hydrolase-type esterase domain-containing protein</fullName>
    </recommendedName>
</protein>
<gene>
    <name evidence="4" type="ORF">IAB74_03945</name>
</gene>
<sequence>MKKFLCLTLAFVLAMGTLAGCGGDPAQQTTPENTTQSQTDHAVTTQPTGGQAETLTLERNELTLVNYGETWTLYSGPISLDQITFRSENTAVATFEKGVVTAVGKGETVVHAEYNGQKVSCNVYCNLQDEPETTGTSTEQPTNPGAGSRDPYLAPPTTETVSSSFFDDAVFVGDSVSLKLSYYAGETGLLGNAKFLVRGSYGVANAVYDELLMPWQGQEMKIEDAVQATGAKKMFVMLGMNDIALYGIDKTIENWGKLLERVRSKCPDIQIYIQSMSPVWIGGEIGDLNNTNIDAYNVALKAFAESNGCKFIDVAPYMKDSLGGLATPYCSDEYVHVTDSGVDTWIKVLKAYTGY</sequence>
<accession>A0A9D0Z1N4</accession>
<dbReference type="EMBL" id="DVFK01000058">
    <property type="protein sequence ID" value="HIQ67646.1"/>
    <property type="molecule type" value="Genomic_DNA"/>
</dbReference>
<feature type="region of interest" description="Disordered" evidence="1">
    <location>
        <begin position="25"/>
        <end position="50"/>
    </location>
</feature>
<feature type="compositionally biased region" description="Polar residues" evidence="1">
    <location>
        <begin position="133"/>
        <end position="145"/>
    </location>
</feature>
<name>A0A9D0Z1N4_9FIRM</name>
<evidence type="ECO:0000313" key="4">
    <source>
        <dbReference type="EMBL" id="HIQ67646.1"/>
    </source>
</evidence>
<dbReference type="InterPro" id="IPR008964">
    <property type="entry name" value="Invasin/intimin_cell_adhesion"/>
</dbReference>
<dbReference type="PROSITE" id="PS51257">
    <property type="entry name" value="PROKAR_LIPOPROTEIN"/>
    <property type="match status" value="1"/>
</dbReference>
<dbReference type="AlphaFoldDB" id="A0A9D0Z1N4"/>
<feature type="compositionally biased region" description="Polar residues" evidence="1">
    <location>
        <begin position="26"/>
        <end position="50"/>
    </location>
</feature>
<proteinExistence type="predicted"/>
<dbReference type="InterPro" id="IPR036514">
    <property type="entry name" value="SGNH_hydro_sf"/>
</dbReference>
<dbReference type="Gene3D" id="2.60.40.1080">
    <property type="match status" value="1"/>
</dbReference>
<evidence type="ECO:0000256" key="2">
    <source>
        <dbReference type="SAM" id="SignalP"/>
    </source>
</evidence>
<evidence type="ECO:0000256" key="1">
    <source>
        <dbReference type="SAM" id="MobiDB-lite"/>
    </source>
</evidence>
<keyword evidence="2" id="KW-0732">Signal</keyword>
<dbReference type="Proteomes" id="UP000886796">
    <property type="component" value="Unassembled WGS sequence"/>
</dbReference>
<evidence type="ECO:0000259" key="3">
    <source>
        <dbReference type="Pfam" id="PF13472"/>
    </source>
</evidence>
<evidence type="ECO:0000313" key="5">
    <source>
        <dbReference type="Proteomes" id="UP000886796"/>
    </source>
</evidence>